<proteinExistence type="predicted"/>
<evidence type="ECO:0000259" key="7">
    <source>
        <dbReference type="PROSITE" id="PS50064"/>
    </source>
</evidence>
<evidence type="ECO:0000313" key="8">
    <source>
        <dbReference type="EMBL" id="KHJ88384.1"/>
    </source>
</evidence>
<dbReference type="InterPro" id="IPR036957">
    <property type="entry name" value="Znf_PARP_sf"/>
</dbReference>
<dbReference type="Pfam" id="PF00645">
    <property type="entry name" value="zf-PARP"/>
    <property type="match status" value="1"/>
</dbReference>
<keyword evidence="2" id="KW-0479">Metal-binding</keyword>
<dbReference type="GO" id="GO:0003677">
    <property type="term" value="F:DNA binding"/>
    <property type="evidence" value="ECO:0007669"/>
    <property type="project" value="InterPro"/>
</dbReference>
<keyword evidence="9" id="KW-1185">Reference proteome</keyword>
<evidence type="ECO:0000256" key="3">
    <source>
        <dbReference type="ARBA" id="ARBA00022771"/>
    </source>
</evidence>
<feature type="domain" description="PARP-type" evidence="7">
    <location>
        <begin position="30"/>
        <end position="116"/>
    </location>
</feature>
<dbReference type="AlphaFoldDB" id="A0A0B1STU6"/>
<dbReference type="GO" id="GO:0005634">
    <property type="term" value="C:nucleus"/>
    <property type="evidence" value="ECO:0007669"/>
    <property type="project" value="UniProtKB-SubCell"/>
</dbReference>
<evidence type="ECO:0000313" key="9">
    <source>
        <dbReference type="Proteomes" id="UP000053660"/>
    </source>
</evidence>
<name>A0A0B1STU6_OESDE</name>
<gene>
    <name evidence="8" type="ORF">OESDEN_11822</name>
</gene>
<dbReference type="GO" id="GO:0008270">
    <property type="term" value="F:zinc ion binding"/>
    <property type="evidence" value="ECO:0007669"/>
    <property type="project" value="UniProtKB-KW"/>
</dbReference>
<organism evidence="8 9">
    <name type="scientific">Oesophagostomum dentatum</name>
    <name type="common">Nodular worm</name>
    <dbReference type="NCBI Taxonomy" id="61180"/>
    <lineage>
        <taxon>Eukaryota</taxon>
        <taxon>Metazoa</taxon>
        <taxon>Ecdysozoa</taxon>
        <taxon>Nematoda</taxon>
        <taxon>Chromadorea</taxon>
        <taxon>Rhabditida</taxon>
        <taxon>Rhabditina</taxon>
        <taxon>Rhabditomorpha</taxon>
        <taxon>Strongyloidea</taxon>
        <taxon>Strongylidae</taxon>
        <taxon>Oesophagostomum</taxon>
    </lineage>
</organism>
<keyword evidence="8" id="KW-0436">Ligase</keyword>
<dbReference type="SMART" id="SM01336">
    <property type="entry name" value="zf-PARP"/>
    <property type="match status" value="1"/>
</dbReference>
<accession>A0A0B1STU6</accession>
<protein>
    <submittedName>
        <fullName evidence="8">Poly(ADP-ribose) polymerase and DNA-Ligase Zn-finger region</fullName>
    </submittedName>
</protein>
<keyword evidence="5" id="KW-0539">Nucleus</keyword>
<reference evidence="8 9" key="1">
    <citation type="submission" date="2014-03" db="EMBL/GenBank/DDBJ databases">
        <title>Draft genome of the hookworm Oesophagostomum dentatum.</title>
        <authorList>
            <person name="Mitreva M."/>
        </authorList>
    </citation>
    <scope>NUCLEOTIDE SEQUENCE [LARGE SCALE GENOMIC DNA]</scope>
    <source>
        <strain evidence="8 9">OD-Hann</strain>
    </source>
</reference>
<comment type="subcellular location">
    <subcellularLocation>
        <location evidence="1">Nucleus</location>
    </subcellularLocation>
</comment>
<evidence type="ECO:0000256" key="2">
    <source>
        <dbReference type="ARBA" id="ARBA00022723"/>
    </source>
</evidence>
<dbReference type="InterPro" id="IPR001510">
    <property type="entry name" value="Znf_PARP"/>
</dbReference>
<keyword evidence="4" id="KW-0862">Zinc</keyword>
<dbReference type="Proteomes" id="UP000053660">
    <property type="component" value="Unassembled WGS sequence"/>
</dbReference>
<evidence type="ECO:0000256" key="6">
    <source>
        <dbReference type="SAM" id="MobiDB-lite"/>
    </source>
</evidence>
<evidence type="ECO:0000256" key="1">
    <source>
        <dbReference type="ARBA" id="ARBA00004123"/>
    </source>
</evidence>
<dbReference type="GO" id="GO:0016874">
    <property type="term" value="F:ligase activity"/>
    <property type="evidence" value="ECO:0007669"/>
    <property type="project" value="UniProtKB-KW"/>
</dbReference>
<evidence type="ECO:0000256" key="4">
    <source>
        <dbReference type="ARBA" id="ARBA00022833"/>
    </source>
</evidence>
<evidence type="ECO:0000256" key="5">
    <source>
        <dbReference type="ARBA" id="ARBA00023242"/>
    </source>
</evidence>
<feature type="region of interest" description="Disordered" evidence="6">
    <location>
        <begin position="1"/>
        <end position="21"/>
    </location>
</feature>
<dbReference type="EMBL" id="KN555921">
    <property type="protein sequence ID" value="KHJ88384.1"/>
    <property type="molecule type" value="Genomic_DNA"/>
</dbReference>
<dbReference type="PROSITE" id="PS50064">
    <property type="entry name" value="ZF_PARP_2"/>
    <property type="match status" value="1"/>
</dbReference>
<dbReference type="Gene3D" id="3.30.1740.10">
    <property type="entry name" value="Zinc finger, PARP-type"/>
    <property type="match status" value="1"/>
</dbReference>
<sequence>MWKLGDACTAPPKKESMATAEPVEEKSLPFGAGYAKSDRSMCKGCKSTIGMDALRMCVREPSRFFDGLQDNWFHYSCFWKRLKPGKTQINERSIRGMDMLKWDDQEKIREKMKEFMKYSTSGGPPMEGSFSIVKVEYAKTNRLVSSGVA</sequence>
<keyword evidence="3" id="KW-0863">Zinc-finger</keyword>
<dbReference type="OrthoDB" id="429950at2759"/>
<dbReference type="SUPFAM" id="SSF57716">
    <property type="entry name" value="Glucocorticoid receptor-like (DNA-binding domain)"/>
    <property type="match status" value="1"/>
</dbReference>